<keyword evidence="2" id="KW-1185">Reference proteome</keyword>
<reference evidence="1 2" key="1">
    <citation type="submission" date="2021-06" db="EMBL/GenBank/DDBJ databases">
        <title>Caerostris extrusa draft genome.</title>
        <authorList>
            <person name="Kono N."/>
            <person name="Arakawa K."/>
        </authorList>
    </citation>
    <scope>NUCLEOTIDE SEQUENCE [LARGE SCALE GENOMIC DNA]</scope>
</reference>
<proteinExistence type="predicted"/>
<evidence type="ECO:0008006" key="3">
    <source>
        <dbReference type="Google" id="ProtNLM"/>
    </source>
</evidence>
<evidence type="ECO:0000313" key="1">
    <source>
        <dbReference type="EMBL" id="GIY08926.1"/>
    </source>
</evidence>
<name>A0AAV4QJ01_CAEEX</name>
<accession>A0AAV4QJ01</accession>
<organism evidence="1 2">
    <name type="scientific">Caerostris extrusa</name>
    <name type="common">Bark spider</name>
    <name type="synonym">Caerostris bankana</name>
    <dbReference type="NCBI Taxonomy" id="172846"/>
    <lineage>
        <taxon>Eukaryota</taxon>
        <taxon>Metazoa</taxon>
        <taxon>Ecdysozoa</taxon>
        <taxon>Arthropoda</taxon>
        <taxon>Chelicerata</taxon>
        <taxon>Arachnida</taxon>
        <taxon>Araneae</taxon>
        <taxon>Araneomorphae</taxon>
        <taxon>Entelegynae</taxon>
        <taxon>Araneoidea</taxon>
        <taxon>Araneidae</taxon>
        <taxon>Caerostris</taxon>
    </lineage>
</organism>
<dbReference type="AlphaFoldDB" id="A0AAV4QJ01"/>
<dbReference type="Proteomes" id="UP001054945">
    <property type="component" value="Unassembled WGS sequence"/>
</dbReference>
<dbReference type="EMBL" id="BPLR01006315">
    <property type="protein sequence ID" value="GIY08926.1"/>
    <property type="molecule type" value="Genomic_DNA"/>
</dbReference>
<evidence type="ECO:0000313" key="2">
    <source>
        <dbReference type="Proteomes" id="UP001054945"/>
    </source>
</evidence>
<comment type="caution">
    <text evidence="1">The sequence shown here is derived from an EMBL/GenBank/DDBJ whole genome shotgun (WGS) entry which is preliminary data.</text>
</comment>
<protein>
    <recommendedName>
        <fullName evidence="3">Secreted protein</fullName>
    </recommendedName>
</protein>
<gene>
    <name evidence="1" type="ORF">CEXT_143291</name>
</gene>
<sequence length="75" mass="8140">MVSLLAASFSPPLEITFSCISLGAFCLYDISEVFVAWVPFTTNESIFIVTRQTHGPPFKLSFTSAGGVRCSDCDL</sequence>